<evidence type="ECO:0000256" key="2">
    <source>
        <dbReference type="SAM" id="Phobius"/>
    </source>
</evidence>
<keyword evidence="2" id="KW-0812">Transmembrane</keyword>
<gene>
    <name evidence="3" type="ORF">SAMN05421786_101499</name>
</gene>
<sequence length="205" mass="23049">MDGLIQIVILFCLFTIIVLLAIDKVKIVKSVKTQEPKAVSSQLPDVMGKTHKDTDHRLGEDRIGGRPLIKPKTDELDQPNKVLENQLNPQLEGEVPIDPVEDEEWLEDEFPPYDARFSQGVSLEELLTVGKLLQQNDLESEQQNKVIDVMQKIQGTDLYNVLENTIEGASQRVAMLLDRTLDSKNLNDVAPSEGQLDDFDIGNFL</sequence>
<evidence type="ECO:0000313" key="4">
    <source>
        <dbReference type="Proteomes" id="UP000186744"/>
    </source>
</evidence>
<evidence type="ECO:0008006" key="5">
    <source>
        <dbReference type="Google" id="ProtNLM"/>
    </source>
</evidence>
<keyword evidence="2" id="KW-0472">Membrane</keyword>
<evidence type="ECO:0000256" key="1">
    <source>
        <dbReference type="SAM" id="MobiDB-lite"/>
    </source>
</evidence>
<accession>A0A1N7KI10</accession>
<keyword evidence="2" id="KW-1133">Transmembrane helix</keyword>
<keyword evidence="4" id="KW-1185">Reference proteome</keyword>
<organism evidence="3 4">
    <name type="scientific">Chryseobacterium ureilyticum</name>
    <dbReference type="NCBI Taxonomy" id="373668"/>
    <lineage>
        <taxon>Bacteria</taxon>
        <taxon>Pseudomonadati</taxon>
        <taxon>Bacteroidota</taxon>
        <taxon>Flavobacteriia</taxon>
        <taxon>Flavobacteriales</taxon>
        <taxon>Weeksellaceae</taxon>
        <taxon>Chryseobacterium group</taxon>
        <taxon>Chryseobacterium</taxon>
    </lineage>
</organism>
<proteinExistence type="predicted"/>
<dbReference type="Proteomes" id="UP000186744">
    <property type="component" value="Unassembled WGS sequence"/>
</dbReference>
<evidence type="ECO:0000313" key="3">
    <source>
        <dbReference type="EMBL" id="SIS61252.1"/>
    </source>
</evidence>
<dbReference type="AlphaFoldDB" id="A0A1N7KI10"/>
<feature type="compositionally biased region" description="Basic and acidic residues" evidence="1">
    <location>
        <begin position="48"/>
        <end position="64"/>
    </location>
</feature>
<feature type="transmembrane region" description="Helical" evidence="2">
    <location>
        <begin position="6"/>
        <end position="22"/>
    </location>
</feature>
<feature type="region of interest" description="Disordered" evidence="1">
    <location>
        <begin position="42"/>
        <end position="70"/>
    </location>
</feature>
<name>A0A1N7KI10_9FLAO</name>
<dbReference type="STRING" id="373668.SAMN05421786_101499"/>
<protein>
    <recommendedName>
        <fullName evidence="5">Conjugal transfer protein TraD</fullName>
    </recommendedName>
</protein>
<reference evidence="4" key="1">
    <citation type="submission" date="2017-01" db="EMBL/GenBank/DDBJ databases">
        <authorList>
            <person name="Varghese N."/>
            <person name="Submissions S."/>
        </authorList>
    </citation>
    <scope>NUCLEOTIDE SEQUENCE [LARGE SCALE GENOMIC DNA]</scope>
    <source>
        <strain evidence="4">DSM 18017</strain>
    </source>
</reference>
<dbReference type="EMBL" id="FTOL01000001">
    <property type="protein sequence ID" value="SIS61252.1"/>
    <property type="molecule type" value="Genomic_DNA"/>
</dbReference>